<reference evidence="1" key="2">
    <citation type="journal article" date="2015" name="Fish Shellfish Immunol.">
        <title>Early steps in the European eel (Anguilla anguilla)-Vibrio vulnificus interaction in the gills: Role of the RtxA13 toxin.</title>
        <authorList>
            <person name="Callol A."/>
            <person name="Pajuelo D."/>
            <person name="Ebbesson L."/>
            <person name="Teles M."/>
            <person name="MacKenzie S."/>
            <person name="Amaro C."/>
        </authorList>
    </citation>
    <scope>NUCLEOTIDE SEQUENCE</scope>
</reference>
<sequence length="29" mass="3473">MPNHYLNSNLTRHCVFSLRNVIIFYSSVF</sequence>
<organism evidence="1">
    <name type="scientific">Anguilla anguilla</name>
    <name type="common">European freshwater eel</name>
    <name type="synonym">Muraena anguilla</name>
    <dbReference type="NCBI Taxonomy" id="7936"/>
    <lineage>
        <taxon>Eukaryota</taxon>
        <taxon>Metazoa</taxon>
        <taxon>Chordata</taxon>
        <taxon>Craniata</taxon>
        <taxon>Vertebrata</taxon>
        <taxon>Euteleostomi</taxon>
        <taxon>Actinopterygii</taxon>
        <taxon>Neopterygii</taxon>
        <taxon>Teleostei</taxon>
        <taxon>Anguilliformes</taxon>
        <taxon>Anguillidae</taxon>
        <taxon>Anguilla</taxon>
    </lineage>
</organism>
<dbReference type="AlphaFoldDB" id="A0A0E9VRS2"/>
<dbReference type="EMBL" id="GBXM01028594">
    <property type="protein sequence ID" value="JAH79983.1"/>
    <property type="molecule type" value="Transcribed_RNA"/>
</dbReference>
<name>A0A0E9VRS2_ANGAN</name>
<evidence type="ECO:0000313" key="1">
    <source>
        <dbReference type="EMBL" id="JAH79983.1"/>
    </source>
</evidence>
<protein>
    <submittedName>
        <fullName evidence="1">Uncharacterized protein</fullName>
    </submittedName>
</protein>
<accession>A0A0E9VRS2</accession>
<proteinExistence type="predicted"/>
<reference evidence="1" key="1">
    <citation type="submission" date="2014-11" db="EMBL/GenBank/DDBJ databases">
        <authorList>
            <person name="Amaro Gonzalez C."/>
        </authorList>
    </citation>
    <scope>NUCLEOTIDE SEQUENCE</scope>
</reference>